<feature type="transmembrane region" description="Helical" evidence="5">
    <location>
        <begin position="342"/>
        <end position="362"/>
    </location>
</feature>
<feature type="compositionally biased region" description="Basic and acidic residues" evidence="4">
    <location>
        <begin position="1299"/>
        <end position="1316"/>
    </location>
</feature>
<keyword evidence="5" id="KW-1133">Transmembrane helix</keyword>
<name>A0AAW0CFB2_9AGAR</name>
<comment type="subcellular location">
    <subcellularLocation>
        <location evidence="1">Cytoplasm</location>
    </subcellularLocation>
</comment>
<dbReference type="PROSITE" id="PS50020">
    <property type="entry name" value="WW_DOMAIN_2"/>
    <property type="match status" value="2"/>
</dbReference>
<feature type="domain" description="WW" evidence="6">
    <location>
        <begin position="812"/>
        <end position="845"/>
    </location>
</feature>
<dbReference type="SMART" id="SM00456">
    <property type="entry name" value="WW"/>
    <property type="match status" value="3"/>
</dbReference>
<keyword evidence="5" id="KW-0812">Transmembrane</keyword>
<feature type="compositionally biased region" description="Basic and acidic residues" evidence="4">
    <location>
        <begin position="1076"/>
        <end position="1085"/>
    </location>
</feature>
<dbReference type="CDD" id="cd00201">
    <property type="entry name" value="WW"/>
    <property type="match status" value="2"/>
</dbReference>
<organism evidence="7 8">
    <name type="scientific">Paramarasmius palmivorus</name>
    <dbReference type="NCBI Taxonomy" id="297713"/>
    <lineage>
        <taxon>Eukaryota</taxon>
        <taxon>Fungi</taxon>
        <taxon>Dikarya</taxon>
        <taxon>Basidiomycota</taxon>
        <taxon>Agaricomycotina</taxon>
        <taxon>Agaricomycetes</taxon>
        <taxon>Agaricomycetidae</taxon>
        <taxon>Agaricales</taxon>
        <taxon>Marasmiineae</taxon>
        <taxon>Marasmiaceae</taxon>
        <taxon>Paramarasmius</taxon>
    </lineage>
</organism>
<dbReference type="Pfam" id="PF00397">
    <property type="entry name" value="WW"/>
    <property type="match status" value="1"/>
</dbReference>
<feature type="compositionally biased region" description="Polar residues" evidence="4">
    <location>
        <begin position="1127"/>
        <end position="1151"/>
    </location>
</feature>
<feature type="transmembrane region" description="Helical" evidence="5">
    <location>
        <begin position="185"/>
        <end position="204"/>
    </location>
</feature>
<feature type="compositionally biased region" description="Polar residues" evidence="4">
    <location>
        <begin position="923"/>
        <end position="934"/>
    </location>
</feature>
<dbReference type="PANTHER" id="PTHR14791:SF29">
    <property type="entry name" value="PROTEIN KIBRA"/>
    <property type="match status" value="1"/>
</dbReference>
<keyword evidence="2" id="KW-0963">Cytoplasm</keyword>
<dbReference type="Proteomes" id="UP001383192">
    <property type="component" value="Unassembled WGS sequence"/>
</dbReference>
<proteinExistence type="predicted"/>
<dbReference type="InterPro" id="IPR036020">
    <property type="entry name" value="WW_dom_sf"/>
</dbReference>
<reference evidence="7 8" key="1">
    <citation type="submission" date="2024-01" db="EMBL/GenBank/DDBJ databases">
        <title>A draft genome for a cacao thread blight-causing isolate of Paramarasmius palmivorus.</title>
        <authorList>
            <person name="Baruah I.K."/>
            <person name="Bukari Y."/>
            <person name="Amoako-Attah I."/>
            <person name="Meinhardt L.W."/>
            <person name="Bailey B.A."/>
            <person name="Cohen S.P."/>
        </authorList>
    </citation>
    <scope>NUCLEOTIDE SEQUENCE [LARGE SCALE GENOMIC DNA]</scope>
    <source>
        <strain evidence="7 8">GH-12</strain>
    </source>
</reference>
<feature type="compositionally biased region" description="Polar residues" evidence="4">
    <location>
        <begin position="854"/>
        <end position="866"/>
    </location>
</feature>
<evidence type="ECO:0000256" key="5">
    <source>
        <dbReference type="SAM" id="Phobius"/>
    </source>
</evidence>
<evidence type="ECO:0000256" key="4">
    <source>
        <dbReference type="SAM" id="MobiDB-lite"/>
    </source>
</evidence>
<feature type="compositionally biased region" description="Low complexity" evidence="4">
    <location>
        <begin position="993"/>
        <end position="1002"/>
    </location>
</feature>
<feature type="compositionally biased region" description="Basic and acidic residues" evidence="4">
    <location>
        <begin position="1276"/>
        <end position="1291"/>
    </location>
</feature>
<evidence type="ECO:0000256" key="3">
    <source>
        <dbReference type="ARBA" id="ARBA00022553"/>
    </source>
</evidence>
<dbReference type="Gene3D" id="2.20.70.10">
    <property type="match status" value="3"/>
</dbReference>
<dbReference type="Pfam" id="PF20153">
    <property type="entry name" value="DUF6535"/>
    <property type="match status" value="1"/>
</dbReference>
<feature type="region of interest" description="Disordered" evidence="4">
    <location>
        <begin position="1"/>
        <end position="41"/>
    </location>
</feature>
<feature type="transmembrane region" description="Helical" evidence="5">
    <location>
        <begin position="250"/>
        <end position="272"/>
    </location>
</feature>
<dbReference type="EMBL" id="JAYKXP010000044">
    <property type="protein sequence ID" value="KAK7037844.1"/>
    <property type="molecule type" value="Genomic_DNA"/>
</dbReference>
<feature type="compositionally biased region" description="Basic and acidic residues" evidence="4">
    <location>
        <begin position="818"/>
        <end position="829"/>
    </location>
</feature>
<dbReference type="SUPFAM" id="SSF51045">
    <property type="entry name" value="WW domain"/>
    <property type="match status" value="2"/>
</dbReference>
<protein>
    <recommendedName>
        <fullName evidence="6">WW domain-containing protein</fullName>
    </recommendedName>
</protein>
<feature type="compositionally biased region" description="Polar residues" evidence="4">
    <location>
        <begin position="942"/>
        <end position="955"/>
    </location>
</feature>
<gene>
    <name evidence="7" type="ORF">VNI00_010805</name>
</gene>
<feature type="region of interest" description="Disordered" evidence="4">
    <location>
        <begin position="917"/>
        <end position="1351"/>
    </location>
</feature>
<keyword evidence="8" id="KW-1185">Reference proteome</keyword>
<feature type="compositionally biased region" description="Polar residues" evidence="4">
    <location>
        <begin position="1317"/>
        <end position="1333"/>
    </location>
</feature>
<feature type="compositionally biased region" description="Polar residues" evidence="4">
    <location>
        <begin position="1225"/>
        <end position="1238"/>
    </location>
</feature>
<keyword evidence="3" id="KW-0597">Phosphoprotein</keyword>
<feature type="compositionally biased region" description="Basic and acidic residues" evidence="4">
    <location>
        <begin position="1017"/>
        <end position="1033"/>
    </location>
</feature>
<feature type="transmembrane region" description="Helical" evidence="5">
    <location>
        <begin position="306"/>
        <end position="330"/>
    </location>
</feature>
<keyword evidence="5" id="KW-0472">Membrane</keyword>
<feature type="compositionally biased region" description="Basic and acidic residues" evidence="4">
    <location>
        <begin position="1171"/>
        <end position="1191"/>
    </location>
</feature>
<dbReference type="InterPro" id="IPR001202">
    <property type="entry name" value="WW_dom"/>
</dbReference>
<feature type="domain" description="WW" evidence="6">
    <location>
        <begin position="767"/>
        <end position="800"/>
    </location>
</feature>
<evidence type="ECO:0000313" key="7">
    <source>
        <dbReference type="EMBL" id="KAK7037844.1"/>
    </source>
</evidence>
<dbReference type="InterPro" id="IPR051105">
    <property type="entry name" value="WWC/KIBRA_Hippo_Reg"/>
</dbReference>
<evidence type="ECO:0000259" key="6">
    <source>
        <dbReference type="PROSITE" id="PS50020"/>
    </source>
</evidence>
<dbReference type="PANTHER" id="PTHR14791">
    <property type="entry name" value="BOMB/KIRA PROTEINS"/>
    <property type="match status" value="1"/>
</dbReference>
<feature type="region of interest" description="Disordered" evidence="4">
    <location>
        <begin position="757"/>
        <end position="780"/>
    </location>
</feature>
<dbReference type="GO" id="GO:0005737">
    <property type="term" value="C:cytoplasm"/>
    <property type="evidence" value="ECO:0007669"/>
    <property type="project" value="UniProtKB-SubCell"/>
</dbReference>
<comment type="caution">
    <text evidence="7">The sequence shown here is derived from an EMBL/GenBank/DDBJ whole genome shotgun (WGS) entry which is preliminary data.</text>
</comment>
<evidence type="ECO:0000256" key="1">
    <source>
        <dbReference type="ARBA" id="ARBA00004496"/>
    </source>
</evidence>
<feature type="compositionally biased region" description="Polar residues" evidence="4">
    <location>
        <begin position="26"/>
        <end position="41"/>
    </location>
</feature>
<feature type="region of interest" description="Disordered" evidence="4">
    <location>
        <begin position="805"/>
        <end position="878"/>
    </location>
</feature>
<evidence type="ECO:0000256" key="2">
    <source>
        <dbReference type="ARBA" id="ARBA00022490"/>
    </source>
</evidence>
<evidence type="ECO:0000313" key="8">
    <source>
        <dbReference type="Proteomes" id="UP001383192"/>
    </source>
</evidence>
<accession>A0AAW0CFB2</accession>
<feature type="compositionally biased region" description="Basic and acidic residues" evidence="4">
    <location>
        <begin position="1342"/>
        <end position="1351"/>
    </location>
</feature>
<sequence>MPVGITPGRSSPSPVSPNPPTEADTARTSSPDADNAATFNQKSRNMYLEEYTNLAPTVVEARAPCNMEGHNARRGKDVIVDRITNPFNLFEGYVRASHLACCFWKALYLEPPPSWQENQNGEAYNITNPRISTYSLLVIKPETSQDGDVKEKKPTLAESFEKISKAVEKYDEEQVKGWKEDIDTLLVFAGLFSAVVTAFLIEAYQKLQEDPADKTVTLLEKLVALQQPNASQTAIISSDSNPFTPDASTIRINCFWLLSLIFSLTSALFGLLCKQWIREYQREPPTRSPGEALALRQLRRDSFDKWGVPGFLSALPILLEIALLLFFAGILDLLWGLHRIPFVVSLVAVGLSAGLYIVTTLLPTLTIPKDQKWNIEWRKFERLSYQFICPYKSPQAWLFYRFVCKVLHPLSKFWLSTREFERRNEKPALALRYHIESPASDWSSFDLRVARQYDQHVQDYWQNNLFSLQVYQLRAFEWAVTMFRDSPLMIPHLQNVLGTIPPSVAMSAVLGHSDVALWSDVSRADVELGVADPEGFRRQYMWNEEFDYLEDLPRLPQSAIPDPAIFQPDGIKSFFQHQYLMTGKGNNDIHTALERMGMQTAGFHFVAPLSVLGSLWAHQDAGVRKQSLALLRLYKESWKSCSSVAGNKHRYERLAFVLVLAKLINHTDRTSVLITSKRGREFIRFIHHEIINQGFYSWGAFDDAEWLQAIERSREVGDLPPNYFAPLPSGGLPPVLPPLPPRRYSLETVPDVELNHDNEALDSQPDGSLPSGWEQLTTPEGRPYFFDHKIGTVTWEDPRQNIPMASDSRLDGPLPPGWERRTTTDDRPYFSHWDTGTATWLDPRRCTPAGGQVGESSGSGNPQASGSRLEGPLPSGWEQRTILGTPYFIDLNTRIRTRYYPGRVAYAVTWKDPRQIEPAGQVAESSGSGNQQTSQDDDHATSSRSQAIDTDTNIDSGALPEADQQSNSDPAPDGAEVEASSKISSSNPLVDAPMSSPSDSSPVRPIDHPTEISHPLEPNRDTQESSMQDHGEVSDDDDKLVIQIGNTFEEVENAGNSYAPRRGHTDAGGDGPSHSDSAHLQRHVEGAGADRTLAHDVVHPELSGSSARLAEGSDDEDVLGPFHAAPSTGNIDTENTNVVQSPASGEHTISQDAPPPLVDPGVNEQMNHLAARTEEQHARSSRDTELEENIHPENLSMVIGEGRGASTVDLGHLSGKDKDYHSPLSGETDTSCLDNPESTARARDAAFGFSAHSGQDDEQAFGARSEQDVPGSNGSQRKEDGRQAAHAHPEVEYSNESRSGVHDDAEILRPDQDIDTRNPNVVTQSPERTVSQDPPSPPVDEQVAHTEEQAK</sequence>
<dbReference type="InterPro" id="IPR045338">
    <property type="entry name" value="DUF6535"/>
</dbReference>